<evidence type="ECO:0000259" key="1">
    <source>
        <dbReference type="PROSITE" id="PS50994"/>
    </source>
</evidence>
<dbReference type="Pfam" id="PF00665">
    <property type="entry name" value="rve"/>
    <property type="match status" value="1"/>
</dbReference>
<protein>
    <submittedName>
        <fullName evidence="2">Transposase OrfB</fullName>
    </submittedName>
</protein>
<reference evidence="2" key="1">
    <citation type="submission" date="2014-02" db="EMBL/GenBank/DDBJ databases">
        <title>Expanding our view of genomic diversity in Candidatus Accumulibacter clades.</title>
        <authorList>
            <person name="Skennerton C.T."/>
            <person name="Barr J.J."/>
            <person name="Slater F.R."/>
            <person name="Bond P.L."/>
            <person name="Tyson G.W."/>
        </authorList>
    </citation>
    <scope>NUCLEOTIDE SEQUENCE [LARGE SCALE GENOMIC DNA]</scope>
</reference>
<dbReference type="RefSeq" id="WP_273704935.1">
    <property type="nucleotide sequence ID" value="NZ_JDST02000154.1"/>
</dbReference>
<dbReference type="InterPro" id="IPR001584">
    <property type="entry name" value="Integrase_cat-core"/>
</dbReference>
<dbReference type="GO" id="GO:0015074">
    <property type="term" value="P:DNA integration"/>
    <property type="evidence" value="ECO:0007669"/>
    <property type="project" value="InterPro"/>
</dbReference>
<sequence>MLAYRDLHPDIGYRKFTWQMVDENVAFLSESKVYDILSEHNRLQGWNRVENSGTEKEYRHKPKHVHYHWHTDIAYVKVGGVFYFLIMMLDGYSRYLLDWELMTDMLGGSVEGFVQRVKDKYPHAKPRLINDNGSQFISHDFKRLLQKLEIQQIFTRRNHPQTNGKIERLNGTVKQEALRPGQPSDFAEAWEILNKYSYEYNHQRLHAGINFLRPADMFFGRGGLVLNERREKIENARADRKSKNREEKMKTLH</sequence>
<organism evidence="2 3">
    <name type="scientific">Candidatus Accumulibacter cognatus</name>
    <dbReference type="NCBI Taxonomy" id="2954383"/>
    <lineage>
        <taxon>Bacteria</taxon>
        <taxon>Pseudomonadati</taxon>
        <taxon>Pseudomonadota</taxon>
        <taxon>Betaproteobacteria</taxon>
        <taxon>Candidatus Accumulibacter</taxon>
    </lineage>
</organism>
<dbReference type="PROSITE" id="PS50994">
    <property type="entry name" value="INTEGRASE"/>
    <property type="match status" value="1"/>
</dbReference>
<dbReference type="PANTHER" id="PTHR46889">
    <property type="entry name" value="TRANSPOSASE INSF FOR INSERTION SEQUENCE IS3B-RELATED"/>
    <property type="match status" value="1"/>
</dbReference>
<accession>A0A080M2W5</accession>
<evidence type="ECO:0000313" key="2">
    <source>
        <dbReference type="EMBL" id="KFB74675.1"/>
    </source>
</evidence>
<dbReference type="AlphaFoldDB" id="A0A080M2W5"/>
<comment type="caution">
    <text evidence="2">The sequence shown here is derived from an EMBL/GenBank/DDBJ whole genome shotgun (WGS) entry which is preliminary data.</text>
</comment>
<dbReference type="InterPro" id="IPR050900">
    <property type="entry name" value="Transposase_IS3/IS150/IS904"/>
</dbReference>
<feature type="domain" description="Integrase catalytic" evidence="1">
    <location>
        <begin position="58"/>
        <end position="222"/>
    </location>
</feature>
<dbReference type="Gene3D" id="3.30.420.10">
    <property type="entry name" value="Ribonuclease H-like superfamily/Ribonuclease H"/>
    <property type="match status" value="1"/>
</dbReference>
<name>A0A080M2W5_9PROT</name>
<dbReference type="PANTHER" id="PTHR46889:SF4">
    <property type="entry name" value="TRANSPOSASE INSO FOR INSERTION SEQUENCE ELEMENT IS911B-RELATED"/>
    <property type="match status" value="1"/>
</dbReference>
<evidence type="ECO:0000313" key="3">
    <source>
        <dbReference type="Proteomes" id="UP000021315"/>
    </source>
</evidence>
<dbReference type="STRING" id="1453999.AW06_004393"/>
<dbReference type="Proteomes" id="UP000021315">
    <property type="component" value="Unassembled WGS sequence"/>
</dbReference>
<dbReference type="GO" id="GO:0003676">
    <property type="term" value="F:nucleic acid binding"/>
    <property type="evidence" value="ECO:0007669"/>
    <property type="project" value="InterPro"/>
</dbReference>
<gene>
    <name evidence="2" type="ORF">AW06_004393</name>
</gene>
<dbReference type="InterPro" id="IPR036397">
    <property type="entry name" value="RNaseH_sf"/>
</dbReference>
<dbReference type="SUPFAM" id="SSF53098">
    <property type="entry name" value="Ribonuclease H-like"/>
    <property type="match status" value="1"/>
</dbReference>
<dbReference type="EMBL" id="JDST02000154">
    <property type="protein sequence ID" value="KFB74675.1"/>
    <property type="molecule type" value="Genomic_DNA"/>
</dbReference>
<proteinExistence type="predicted"/>
<keyword evidence="3" id="KW-1185">Reference proteome</keyword>
<dbReference type="InterPro" id="IPR012337">
    <property type="entry name" value="RNaseH-like_sf"/>
</dbReference>